<name>A0A392W3D1_9FABA</name>
<comment type="caution">
    <text evidence="1">The sequence shown here is derived from an EMBL/GenBank/DDBJ whole genome shotgun (WGS) entry which is preliminary data.</text>
</comment>
<keyword evidence="2" id="KW-1185">Reference proteome</keyword>
<accession>A0A392W3D1</accession>
<protein>
    <submittedName>
        <fullName evidence="1">Uncharacterized protein</fullName>
    </submittedName>
</protein>
<organism evidence="1 2">
    <name type="scientific">Trifolium medium</name>
    <dbReference type="NCBI Taxonomy" id="97028"/>
    <lineage>
        <taxon>Eukaryota</taxon>
        <taxon>Viridiplantae</taxon>
        <taxon>Streptophyta</taxon>
        <taxon>Embryophyta</taxon>
        <taxon>Tracheophyta</taxon>
        <taxon>Spermatophyta</taxon>
        <taxon>Magnoliopsida</taxon>
        <taxon>eudicotyledons</taxon>
        <taxon>Gunneridae</taxon>
        <taxon>Pentapetalae</taxon>
        <taxon>rosids</taxon>
        <taxon>fabids</taxon>
        <taxon>Fabales</taxon>
        <taxon>Fabaceae</taxon>
        <taxon>Papilionoideae</taxon>
        <taxon>50 kb inversion clade</taxon>
        <taxon>NPAAA clade</taxon>
        <taxon>Hologalegina</taxon>
        <taxon>IRL clade</taxon>
        <taxon>Trifolieae</taxon>
        <taxon>Trifolium</taxon>
    </lineage>
</organism>
<sequence>VVVLLAAPSSTCRFSCRAAAPSSTRRLLAAATVKLWVLFVTQVKRKLGF</sequence>
<evidence type="ECO:0000313" key="2">
    <source>
        <dbReference type="Proteomes" id="UP000265520"/>
    </source>
</evidence>
<feature type="non-terminal residue" evidence="1">
    <location>
        <position position="1"/>
    </location>
</feature>
<dbReference type="EMBL" id="LXQA011350231">
    <property type="protein sequence ID" value="MCI94212.1"/>
    <property type="molecule type" value="Genomic_DNA"/>
</dbReference>
<dbReference type="Proteomes" id="UP000265520">
    <property type="component" value="Unassembled WGS sequence"/>
</dbReference>
<evidence type="ECO:0000313" key="1">
    <source>
        <dbReference type="EMBL" id="MCI94212.1"/>
    </source>
</evidence>
<dbReference type="AlphaFoldDB" id="A0A392W3D1"/>
<proteinExistence type="predicted"/>
<reference evidence="1 2" key="1">
    <citation type="journal article" date="2018" name="Front. Plant Sci.">
        <title>Red Clover (Trifolium pratense) and Zigzag Clover (T. medium) - A Picture of Genomic Similarities and Differences.</title>
        <authorList>
            <person name="Dluhosova J."/>
            <person name="Istvanek J."/>
            <person name="Nedelnik J."/>
            <person name="Repkova J."/>
        </authorList>
    </citation>
    <scope>NUCLEOTIDE SEQUENCE [LARGE SCALE GENOMIC DNA]</scope>
    <source>
        <strain evidence="2">cv. 10/8</strain>
        <tissue evidence="1">Leaf</tissue>
    </source>
</reference>